<reference evidence="5 6" key="1">
    <citation type="submission" date="2020-04" db="EMBL/GenBank/DDBJ databases">
        <title>Luteolibacter sp. G-1-1-1 isolated from soil.</title>
        <authorList>
            <person name="Dahal R.H."/>
        </authorList>
    </citation>
    <scope>NUCLEOTIDE SEQUENCE [LARGE SCALE GENOMIC DNA]</scope>
    <source>
        <strain evidence="5 6">G-1-1-1</strain>
    </source>
</reference>
<proteinExistence type="predicted"/>
<dbReference type="Pfam" id="PF13855">
    <property type="entry name" value="LRR_8"/>
    <property type="match status" value="2"/>
</dbReference>
<dbReference type="Pfam" id="PF00069">
    <property type="entry name" value="Pkinase"/>
    <property type="match status" value="1"/>
</dbReference>
<evidence type="ECO:0000256" key="3">
    <source>
        <dbReference type="PROSITE-ProRule" id="PRU10141"/>
    </source>
</evidence>
<dbReference type="PROSITE" id="PS00107">
    <property type="entry name" value="PROTEIN_KINASE_ATP"/>
    <property type="match status" value="1"/>
</dbReference>
<dbReference type="InterPro" id="IPR011009">
    <property type="entry name" value="Kinase-like_dom_sf"/>
</dbReference>
<dbReference type="InterPro" id="IPR017441">
    <property type="entry name" value="Protein_kinase_ATP_BS"/>
</dbReference>
<dbReference type="InterPro" id="IPR050216">
    <property type="entry name" value="LRR_domain-containing"/>
</dbReference>
<keyword evidence="1" id="KW-0433">Leucine-rich repeat</keyword>
<dbReference type="PROSITE" id="PS51450">
    <property type="entry name" value="LRR"/>
    <property type="match status" value="2"/>
</dbReference>
<keyword evidence="2" id="KW-0677">Repeat</keyword>
<keyword evidence="3" id="KW-0067">ATP-binding</keyword>
<dbReference type="PANTHER" id="PTHR48051:SF45">
    <property type="entry name" value="LEUCINE-RICH REPEAT PROTEIN SHOC-2-LIKE"/>
    <property type="match status" value="1"/>
</dbReference>
<name>A0A858RL56_9BACT</name>
<dbReference type="EMBL" id="CP051774">
    <property type="protein sequence ID" value="QJE97119.1"/>
    <property type="molecule type" value="Genomic_DNA"/>
</dbReference>
<dbReference type="InterPro" id="IPR003591">
    <property type="entry name" value="Leu-rich_rpt_typical-subtyp"/>
</dbReference>
<feature type="binding site" evidence="3">
    <location>
        <position position="231"/>
    </location>
    <ligand>
        <name>ATP</name>
        <dbReference type="ChEBI" id="CHEBI:30616"/>
    </ligand>
</feature>
<dbReference type="SMART" id="SM00369">
    <property type="entry name" value="LRR_TYP"/>
    <property type="match status" value="5"/>
</dbReference>
<dbReference type="KEGG" id="luo:HHL09_15430"/>
<dbReference type="Proteomes" id="UP000501812">
    <property type="component" value="Chromosome"/>
</dbReference>
<keyword evidence="6" id="KW-1185">Reference proteome</keyword>
<dbReference type="SUPFAM" id="SSF56112">
    <property type="entry name" value="Protein kinase-like (PK-like)"/>
    <property type="match status" value="1"/>
</dbReference>
<dbReference type="PANTHER" id="PTHR48051">
    <property type="match status" value="1"/>
</dbReference>
<dbReference type="Gene3D" id="1.10.510.10">
    <property type="entry name" value="Transferase(Phosphotransferase) domain 1"/>
    <property type="match status" value="1"/>
</dbReference>
<gene>
    <name evidence="5" type="ORF">HHL09_15430</name>
</gene>
<dbReference type="SUPFAM" id="SSF52058">
    <property type="entry name" value="L domain-like"/>
    <property type="match status" value="1"/>
</dbReference>
<keyword evidence="3" id="KW-0547">Nucleotide-binding</keyword>
<sequence length="431" mass="47128">MDTLAQVRNGQLAGATRLDLSCGLTEIPPEIFELAETLEILNLSGNCLHDLPQDLARLKKLRILFCSQNNFEHLPDVIGNLPSLQMLGFKSNRIARVDEASLPPSLRWLILTDNRIEQLPSSIGKCLPLQKLMLAGNRLSRLPEEMARCVNLELIRLAANQFEVLPDWLFHLPKLSWLAYSGNPVAADATGSRAGSIAWDELELMEKLGEGASGVISRARWQNGSRHVAVKIFKGEMTSDGLPASEKAACLAAGAHPHLVPVIAELASHPEDASGLVMEWIGGGFTNLAGPPDFQSCTRDVYAEDIRFPPSVLLKIARGIAEAARALHAKGIMHGDLYAHNILRDEEGHALLGDFGAATFHGRTDRLAEKLEVRAFGCLLEELLERWEGSKAPEELRDLVRHCMDPEVARRPGFPEITVLLGAFGLPSGPI</sequence>
<accession>A0A858RL56</accession>
<evidence type="ECO:0000256" key="2">
    <source>
        <dbReference type="ARBA" id="ARBA00022737"/>
    </source>
</evidence>
<evidence type="ECO:0000259" key="4">
    <source>
        <dbReference type="PROSITE" id="PS50011"/>
    </source>
</evidence>
<dbReference type="InterPro" id="IPR001611">
    <property type="entry name" value="Leu-rich_rpt"/>
</dbReference>
<evidence type="ECO:0000313" key="6">
    <source>
        <dbReference type="Proteomes" id="UP000501812"/>
    </source>
</evidence>
<dbReference type="Gene3D" id="3.80.10.10">
    <property type="entry name" value="Ribonuclease Inhibitor"/>
    <property type="match status" value="2"/>
</dbReference>
<evidence type="ECO:0000256" key="1">
    <source>
        <dbReference type="ARBA" id="ARBA00022614"/>
    </source>
</evidence>
<dbReference type="AlphaFoldDB" id="A0A858RL56"/>
<evidence type="ECO:0000313" key="5">
    <source>
        <dbReference type="EMBL" id="QJE97119.1"/>
    </source>
</evidence>
<protein>
    <submittedName>
        <fullName evidence="5">Protein kinase</fullName>
    </submittedName>
</protein>
<dbReference type="InterPro" id="IPR000719">
    <property type="entry name" value="Prot_kinase_dom"/>
</dbReference>
<dbReference type="PROSITE" id="PS50011">
    <property type="entry name" value="PROTEIN_KINASE_DOM"/>
    <property type="match status" value="1"/>
</dbReference>
<organism evidence="5 6">
    <name type="scientific">Luteolibacter luteus</name>
    <dbReference type="NCBI Taxonomy" id="2728835"/>
    <lineage>
        <taxon>Bacteria</taxon>
        <taxon>Pseudomonadati</taxon>
        <taxon>Verrucomicrobiota</taxon>
        <taxon>Verrucomicrobiia</taxon>
        <taxon>Verrucomicrobiales</taxon>
        <taxon>Verrucomicrobiaceae</taxon>
        <taxon>Luteolibacter</taxon>
    </lineage>
</organism>
<dbReference type="CDD" id="cd00180">
    <property type="entry name" value="PKc"/>
    <property type="match status" value="1"/>
</dbReference>
<dbReference type="InterPro" id="IPR032675">
    <property type="entry name" value="LRR_dom_sf"/>
</dbReference>
<feature type="domain" description="Protein kinase" evidence="4">
    <location>
        <begin position="202"/>
        <end position="431"/>
    </location>
</feature>
<dbReference type="GO" id="GO:0004672">
    <property type="term" value="F:protein kinase activity"/>
    <property type="evidence" value="ECO:0007669"/>
    <property type="project" value="InterPro"/>
</dbReference>
<dbReference type="GO" id="GO:0005524">
    <property type="term" value="F:ATP binding"/>
    <property type="evidence" value="ECO:0007669"/>
    <property type="project" value="UniProtKB-UniRule"/>
</dbReference>
<dbReference type="GO" id="GO:0005737">
    <property type="term" value="C:cytoplasm"/>
    <property type="evidence" value="ECO:0007669"/>
    <property type="project" value="TreeGrafter"/>
</dbReference>
<keyword evidence="5" id="KW-0808">Transferase</keyword>
<dbReference type="RefSeq" id="WP_169455519.1">
    <property type="nucleotide sequence ID" value="NZ_CP051774.1"/>
</dbReference>
<keyword evidence="5" id="KW-0418">Kinase</keyword>